<sequence>MDKKEVLELWIDQYTQRLVRLAYTYMKDWLKAEDQVQEAFVKAFYSMDQLKNKEEPFPWLARIVINECNSSFRKSWREVISEFLPEKKQESSEDSYLRSIQEEEIHNAVYDLPNHYSLPITLFYFEELSIQQIAEILNLKVGTVKSRLSRGRQLLSNKMKEDGDGGKRIKISKNVL</sequence>
<keyword evidence="3" id="KW-0731">Sigma factor</keyword>
<evidence type="ECO:0000256" key="3">
    <source>
        <dbReference type="ARBA" id="ARBA00023082"/>
    </source>
</evidence>
<feature type="domain" description="RNA polymerase sigma-70 region 2" evidence="5">
    <location>
        <begin position="11"/>
        <end position="77"/>
    </location>
</feature>
<evidence type="ECO:0000256" key="2">
    <source>
        <dbReference type="ARBA" id="ARBA00023015"/>
    </source>
</evidence>
<dbReference type="SUPFAM" id="SSF88946">
    <property type="entry name" value="Sigma2 domain of RNA polymerase sigma factors"/>
    <property type="match status" value="1"/>
</dbReference>
<dbReference type="InterPro" id="IPR013249">
    <property type="entry name" value="RNA_pol_sigma70_r4_t2"/>
</dbReference>
<dbReference type="Pfam" id="PF08281">
    <property type="entry name" value="Sigma70_r4_2"/>
    <property type="match status" value="1"/>
</dbReference>
<dbReference type="InterPro" id="IPR039425">
    <property type="entry name" value="RNA_pol_sigma-70-like"/>
</dbReference>
<dbReference type="RefSeq" id="WP_212119950.1">
    <property type="nucleotide sequence ID" value="NZ_JAGTPX020000017.1"/>
</dbReference>
<dbReference type="InterPro" id="IPR013325">
    <property type="entry name" value="RNA_pol_sigma_r2"/>
</dbReference>
<dbReference type="InterPro" id="IPR013324">
    <property type="entry name" value="RNA_pol_sigma_r3/r4-like"/>
</dbReference>
<dbReference type="InterPro" id="IPR036388">
    <property type="entry name" value="WH-like_DNA-bd_sf"/>
</dbReference>
<keyword evidence="4" id="KW-0804">Transcription</keyword>
<comment type="caution">
    <text evidence="7">The sequence shown here is derived from an EMBL/GenBank/DDBJ whole genome shotgun (WGS) entry which is preliminary data.</text>
</comment>
<dbReference type="InterPro" id="IPR007627">
    <property type="entry name" value="RNA_pol_sigma70_r2"/>
</dbReference>
<proteinExistence type="inferred from homology"/>
<dbReference type="Pfam" id="PF04542">
    <property type="entry name" value="Sigma70_r2"/>
    <property type="match status" value="1"/>
</dbReference>
<feature type="domain" description="RNA polymerase sigma factor 70 region 4 type 2" evidence="6">
    <location>
        <begin position="103"/>
        <end position="155"/>
    </location>
</feature>
<organism evidence="7">
    <name type="scientific">Niallia circulans</name>
    <name type="common">Bacillus circulans</name>
    <dbReference type="NCBI Taxonomy" id="1397"/>
    <lineage>
        <taxon>Bacteria</taxon>
        <taxon>Bacillati</taxon>
        <taxon>Bacillota</taxon>
        <taxon>Bacilli</taxon>
        <taxon>Bacillales</taxon>
        <taxon>Bacillaceae</taxon>
        <taxon>Niallia</taxon>
    </lineage>
</organism>
<dbReference type="GO" id="GO:0003677">
    <property type="term" value="F:DNA binding"/>
    <property type="evidence" value="ECO:0007669"/>
    <property type="project" value="InterPro"/>
</dbReference>
<dbReference type="Gene3D" id="1.10.10.10">
    <property type="entry name" value="Winged helix-like DNA-binding domain superfamily/Winged helix DNA-binding domain"/>
    <property type="match status" value="1"/>
</dbReference>
<dbReference type="EMBL" id="JAGTPX010000016">
    <property type="protein sequence ID" value="MBR8670955.1"/>
    <property type="molecule type" value="Genomic_DNA"/>
</dbReference>
<dbReference type="PANTHER" id="PTHR43133">
    <property type="entry name" value="RNA POLYMERASE ECF-TYPE SIGMA FACTO"/>
    <property type="match status" value="1"/>
</dbReference>
<dbReference type="GO" id="GO:0016987">
    <property type="term" value="F:sigma factor activity"/>
    <property type="evidence" value="ECO:0007669"/>
    <property type="project" value="UniProtKB-KW"/>
</dbReference>
<dbReference type="CDD" id="cd06171">
    <property type="entry name" value="Sigma70_r4"/>
    <property type="match status" value="1"/>
</dbReference>
<reference evidence="7" key="1">
    <citation type="submission" date="2021-04" db="EMBL/GenBank/DDBJ databases">
        <title>Genomic analysis of electroactive and textile dye degrading Bacillus circulans strain: DC10 isolated from constructed wetland-microbial fuel cells treating textile dye wastewaters.</title>
        <authorList>
            <person name="Patel D.U."/>
            <person name="Desai C.R."/>
        </authorList>
    </citation>
    <scope>NUCLEOTIDE SEQUENCE</scope>
    <source>
        <strain evidence="7">DC10</strain>
    </source>
</reference>
<evidence type="ECO:0000259" key="5">
    <source>
        <dbReference type="Pfam" id="PF04542"/>
    </source>
</evidence>
<dbReference type="InterPro" id="IPR014284">
    <property type="entry name" value="RNA_pol_sigma-70_dom"/>
</dbReference>
<evidence type="ECO:0000259" key="6">
    <source>
        <dbReference type="Pfam" id="PF08281"/>
    </source>
</evidence>
<gene>
    <name evidence="7" type="ORF">KD144_15570</name>
</gene>
<accession>A0A941GJV2</accession>
<evidence type="ECO:0000313" key="7">
    <source>
        <dbReference type="EMBL" id="MBR8670955.1"/>
    </source>
</evidence>
<dbReference type="NCBIfam" id="TIGR02937">
    <property type="entry name" value="sigma70-ECF"/>
    <property type="match status" value="1"/>
</dbReference>
<evidence type="ECO:0000256" key="1">
    <source>
        <dbReference type="ARBA" id="ARBA00010641"/>
    </source>
</evidence>
<dbReference type="SUPFAM" id="SSF88659">
    <property type="entry name" value="Sigma3 and sigma4 domains of RNA polymerase sigma factors"/>
    <property type="match status" value="1"/>
</dbReference>
<dbReference type="Gene3D" id="1.10.1740.10">
    <property type="match status" value="1"/>
</dbReference>
<protein>
    <submittedName>
        <fullName evidence="7">Sigma-70 family RNA polymerase sigma factor</fullName>
    </submittedName>
</protein>
<dbReference type="AlphaFoldDB" id="A0A941GJV2"/>
<comment type="similarity">
    <text evidence="1">Belongs to the sigma-70 factor family. ECF subfamily.</text>
</comment>
<dbReference type="PANTHER" id="PTHR43133:SF51">
    <property type="entry name" value="RNA POLYMERASE SIGMA FACTOR"/>
    <property type="match status" value="1"/>
</dbReference>
<keyword evidence="2" id="KW-0805">Transcription regulation</keyword>
<name>A0A941GJV2_NIACI</name>
<dbReference type="GO" id="GO:0006352">
    <property type="term" value="P:DNA-templated transcription initiation"/>
    <property type="evidence" value="ECO:0007669"/>
    <property type="project" value="InterPro"/>
</dbReference>
<evidence type="ECO:0000256" key="4">
    <source>
        <dbReference type="ARBA" id="ARBA00023163"/>
    </source>
</evidence>